<gene>
    <name evidence="4" type="ORF">UFOPK3773_00359</name>
    <name evidence="5" type="ORF">UFOPK3992_01298</name>
</gene>
<sequence length="631" mass="68265">MSHSRSALRLRTPYPILIRAVRGEADQAVVITQDINGLSLSLWNGFTRELRPVDFAQVTYASTTTTDGAYILDLHDPTGSEVGHLHAFPISGGTSTGAARDLTPGRLPYSIRGLDCALNGQTILLTIGDDDGFSAVLTHIDTPEGQRVIFHSPHEAWSGILSADAELAAIETTSHNPGVRRFAVTVVDVNTAEVVATLSDGPLGPVRPVRFAQQPGDQRLLVSTEVSGFARPAVWNPISGERTDVAFTELVGEVVALDWHSATGRLLVAHVNEGIHELYEHDLNSGESVRLMHPAGSFFEPDTGAEYPVIWSSYYAPDGTRRLVRGSWDAPLEILESSGGSEPTVVWASRTVPPATALTSHLITSSDQTQSQLWVGVPADTTARKGTILEVHGGPNLVTVDRYDATAQAWIDDGWVYASLNYRGSVTFGREFREKYWGRVGQGEIEDIAAAVDWLEQHHLAARESLFITGASYGGFLTLMALGTLPDRFAGGLAHVALADWVTAYDQMSPPLQTAWRGFIGSTYADDPQRWRDASPISYVESLRAPVWLNQGEYDTRTPPKQAAAYAQAVKASGGDALLDWFPGGHMPGGLAGMANDYARMQQLTARALQGQRWDSLTIDPTVDPPPSPPT</sequence>
<keyword evidence="1" id="KW-0378">Hydrolase</keyword>
<organism evidence="4">
    <name type="scientific">freshwater metagenome</name>
    <dbReference type="NCBI Taxonomy" id="449393"/>
    <lineage>
        <taxon>unclassified sequences</taxon>
        <taxon>metagenomes</taxon>
        <taxon>ecological metagenomes</taxon>
    </lineage>
</organism>
<protein>
    <submittedName>
        <fullName evidence="4">Unannotated protein</fullName>
    </submittedName>
</protein>
<dbReference type="GO" id="GO:0006508">
    <property type="term" value="P:proteolysis"/>
    <property type="evidence" value="ECO:0007669"/>
    <property type="project" value="InterPro"/>
</dbReference>
<dbReference type="SUPFAM" id="SSF69322">
    <property type="entry name" value="Tricorn protease domain 2"/>
    <property type="match status" value="1"/>
</dbReference>
<evidence type="ECO:0000256" key="2">
    <source>
        <dbReference type="SAM" id="MobiDB-lite"/>
    </source>
</evidence>
<evidence type="ECO:0000313" key="4">
    <source>
        <dbReference type="EMBL" id="CAB4932964.1"/>
    </source>
</evidence>
<proteinExistence type="predicted"/>
<dbReference type="PANTHER" id="PTHR42776:SF27">
    <property type="entry name" value="DIPEPTIDYL PEPTIDASE FAMILY MEMBER 6"/>
    <property type="match status" value="1"/>
</dbReference>
<dbReference type="GO" id="GO:0004252">
    <property type="term" value="F:serine-type endopeptidase activity"/>
    <property type="evidence" value="ECO:0007669"/>
    <property type="project" value="InterPro"/>
</dbReference>
<dbReference type="Gene3D" id="3.40.50.1820">
    <property type="entry name" value="alpha/beta hydrolase"/>
    <property type="match status" value="1"/>
</dbReference>
<evidence type="ECO:0000313" key="5">
    <source>
        <dbReference type="EMBL" id="CAB5012550.1"/>
    </source>
</evidence>
<dbReference type="InterPro" id="IPR029058">
    <property type="entry name" value="AB_hydrolase_fold"/>
</dbReference>
<accession>A0A6J7IRR4</accession>
<dbReference type="Pfam" id="PF00326">
    <property type="entry name" value="Peptidase_S9"/>
    <property type="match status" value="1"/>
</dbReference>
<dbReference type="AlphaFoldDB" id="A0A6J7IRR4"/>
<dbReference type="PANTHER" id="PTHR42776">
    <property type="entry name" value="SERINE PEPTIDASE S9 FAMILY MEMBER"/>
    <property type="match status" value="1"/>
</dbReference>
<dbReference type="PROSITE" id="PS00708">
    <property type="entry name" value="PRO_ENDOPEP_SER"/>
    <property type="match status" value="1"/>
</dbReference>
<dbReference type="InterPro" id="IPR001375">
    <property type="entry name" value="Peptidase_S9_cat"/>
</dbReference>
<reference evidence="4" key="1">
    <citation type="submission" date="2020-05" db="EMBL/GenBank/DDBJ databases">
        <authorList>
            <person name="Chiriac C."/>
            <person name="Salcher M."/>
            <person name="Ghai R."/>
            <person name="Kavagutti S V."/>
        </authorList>
    </citation>
    <scope>NUCLEOTIDE SEQUENCE</scope>
</reference>
<dbReference type="EMBL" id="CAFBNF010000022">
    <property type="protein sequence ID" value="CAB4932964.1"/>
    <property type="molecule type" value="Genomic_DNA"/>
</dbReference>
<dbReference type="EMBL" id="CAFBOZ010000189">
    <property type="protein sequence ID" value="CAB5012550.1"/>
    <property type="molecule type" value="Genomic_DNA"/>
</dbReference>
<dbReference type="SUPFAM" id="SSF53474">
    <property type="entry name" value="alpha/beta-Hydrolases"/>
    <property type="match status" value="1"/>
</dbReference>
<feature type="region of interest" description="Disordered" evidence="2">
    <location>
        <begin position="612"/>
        <end position="631"/>
    </location>
</feature>
<evidence type="ECO:0000256" key="1">
    <source>
        <dbReference type="ARBA" id="ARBA00022801"/>
    </source>
</evidence>
<feature type="domain" description="Peptidase S9 prolyl oligopeptidase catalytic" evidence="3">
    <location>
        <begin position="403"/>
        <end position="606"/>
    </location>
</feature>
<evidence type="ECO:0000259" key="3">
    <source>
        <dbReference type="Pfam" id="PF00326"/>
    </source>
</evidence>
<dbReference type="InterPro" id="IPR002471">
    <property type="entry name" value="Pept_S9_AS"/>
</dbReference>
<name>A0A6J7IRR4_9ZZZZ</name>